<name>A0A1R2AQN7_9CILI</name>
<dbReference type="AlphaFoldDB" id="A0A1R2AQN7"/>
<reference evidence="1 2" key="1">
    <citation type="submission" date="2016-11" db="EMBL/GenBank/DDBJ databases">
        <title>The macronuclear genome of Stentor coeruleus: a giant cell with tiny introns.</title>
        <authorList>
            <person name="Slabodnick M."/>
            <person name="Ruby J.G."/>
            <person name="Reiff S.B."/>
            <person name="Swart E.C."/>
            <person name="Gosai S."/>
            <person name="Prabakaran S."/>
            <person name="Witkowska E."/>
            <person name="Larue G.E."/>
            <person name="Fisher S."/>
            <person name="Freeman R.M."/>
            <person name="Gunawardena J."/>
            <person name="Chu W."/>
            <person name="Stover N.A."/>
            <person name="Gregory B.D."/>
            <person name="Nowacki M."/>
            <person name="Derisi J."/>
            <person name="Roy S.W."/>
            <person name="Marshall W.F."/>
            <person name="Sood P."/>
        </authorList>
    </citation>
    <scope>NUCLEOTIDE SEQUENCE [LARGE SCALE GENOMIC DNA]</scope>
    <source>
        <strain evidence="1">WM001</strain>
    </source>
</reference>
<sequence length="339" mass="38975">MQKVKEWVSKDKDLEDLKSDLSKNSLKSIPKLIEFYTEILNFDLSWNLGTQDPSKARLHISKLELLISHCLNSLESGSYTFDISLIDTIITSILSHEWSAMHCLSLPLYEGFKNFLIQSLSRILRKIIKIVGSSTLHQKFIKIIRGLANIGEMSKDKSLMLGCYLMAVGNSGVDIVGEYLAKYKIIEKIVQELSFICCDQNVVLSQSKKNSKKKTGNAHQRRHHKNMIKKSENKILKSIAEDKTESMSQECLLANLKLIRLYLVSNPIENIDLDLMFNMQVGNFTGEMLFRTVEMMFYYVMLKKKFVRKMKNLLVGLVKNVDFRACARHFLFLIDTLNS</sequence>
<keyword evidence="2" id="KW-1185">Reference proteome</keyword>
<accession>A0A1R2AQN7</accession>
<organism evidence="1 2">
    <name type="scientific">Stentor coeruleus</name>
    <dbReference type="NCBI Taxonomy" id="5963"/>
    <lineage>
        <taxon>Eukaryota</taxon>
        <taxon>Sar</taxon>
        <taxon>Alveolata</taxon>
        <taxon>Ciliophora</taxon>
        <taxon>Postciliodesmatophora</taxon>
        <taxon>Heterotrichea</taxon>
        <taxon>Heterotrichida</taxon>
        <taxon>Stentoridae</taxon>
        <taxon>Stentor</taxon>
    </lineage>
</organism>
<proteinExistence type="predicted"/>
<evidence type="ECO:0000313" key="2">
    <source>
        <dbReference type="Proteomes" id="UP000187209"/>
    </source>
</evidence>
<dbReference type="EMBL" id="MPUH01001623">
    <property type="protein sequence ID" value="OMJ66834.1"/>
    <property type="molecule type" value="Genomic_DNA"/>
</dbReference>
<comment type="caution">
    <text evidence="1">The sequence shown here is derived from an EMBL/GenBank/DDBJ whole genome shotgun (WGS) entry which is preliminary data.</text>
</comment>
<gene>
    <name evidence="1" type="ORF">SteCoe_36188</name>
</gene>
<dbReference type="Proteomes" id="UP000187209">
    <property type="component" value="Unassembled WGS sequence"/>
</dbReference>
<protein>
    <submittedName>
        <fullName evidence="1">Uncharacterized protein</fullName>
    </submittedName>
</protein>
<evidence type="ECO:0000313" key="1">
    <source>
        <dbReference type="EMBL" id="OMJ66834.1"/>
    </source>
</evidence>